<protein>
    <submittedName>
        <fullName evidence="5">Green fluorescent protein</fullName>
    </submittedName>
</protein>
<dbReference type="InterPro" id="IPR009017">
    <property type="entry name" value="GFP"/>
</dbReference>
<keyword evidence="4" id="KW-0599">Photoprotein</keyword>
<dbReference type="GO" id="GO:0008218">
    <property type="term" value="P:bioluminescence"/>
    <property type="evidence" value="ECO:0007669"/>
    <property type="project" value="UniProtKB-KW"/>
</dbReference>
<dbReference type="SUPFAM" id="SSF54511">
    <property type="entry name" value="GFP-like"/>
    <property type="match status" value="2"/>
</dbReference>
<keyword evidence="3" id="KW-0455">Luminescence</keyword>
<comment type="similarity">
    <text evidence="1">Belongs to the GFP family.</text>
</comment>
<reference evidence="5" key="1">
    <citation type="journal article" date="2021" name="G3 (Bethesda)">
        <title>Color morphs of the coral, Acropora tenuis, show different responses to environmental stress and different expression profiles of fluorescent-protein genes.</title>
        <authorList>
            <person name="Satoh N."/>
            <person name="Kinjo K."/>
            <person name="Shintaku K."/>
            <person name="Kezuka D."/>
            <person name="Ishimori H."/>
            <person name="Yokokura A."/>
            <person name="Hagiwara K."/>
            <person name="Hisata K."/>
            <person name="Kawamitsu M."/>
            <person name="Koizumi K."/>
            <person name="Shinzato C."/>
            <person name="Zayasu Y."/>
        </authorList>
    </citation>
    <scope>NUCLEOTIDE SEQUENCE</scope>
    <source>
        <strain evidence="5">S0297_g28_t1</strain>
    </source>
</reference>
<dbReference type="InterPro" id="IPR011584">
    <property type="entry name" value="GFP-related"/>
</dbReference>
<dbReference type="Gene3D" id="2.40.155.10">
    <property type="entry name" value="Green fluorescent protein"/>
    <property type="match status" value="2"/>
</dbReference>
<evidence type="ECO:0000313" key="5">
    <source>
        <dbReference type="EMBL" id="BBV24636.1"/>
    </source>
</evidence>
<accession>A0A7U3VUL9</accession>
<dbReference type="AlphaFoldDB" id="A0A7U3VUL9"/>
<organism evidence="5">
    <name type="scientific">Acropora tenuis</name>
    <name type="common">Purple tipped acropora</name>
    <dbReference type="NCBI Taxonomy" id="70783"/>
    <lineage>
        <taxon>Eukaryota</taxon>
        <taxon>Metazoa</taxon>
        <taxon>Cnidaria</taxon>
        <taxon>Anthozoa</taxon>
        <taxon>Hexacorallia</taxon>
        <taxon>Scleractinia</taxon>
        <taxon>Astrocoeniina</taxon>
        <taxon>Acroporidae</taxon>
        <taxon>Acropora</taxon>
    </lineage>
</organism>
<name>A0A7U3VUL9_ACRTE</name>
<evidence type="ECO:0000256" key="1">
    <source>
        <dbReference type="ARBA" id="ARBA00008949"/>
    </source>
</evidence>
<sequence length="253" mass="28702">MSELVITKPVGKPLPFSFDILSSVFQYGNRCFTKYPADMPDYFMQAFPDGMSYERSFLFEDGGVATASWNIRYKCSFFQLWHLENILTESSEIFKNISFDAEQGVAILKVTFSCDSLPETHFVDTLVGTLAEPRKNLEGNCFIHKSIYHGVNFPADGPVMQKKTIGWEKSFEKMTVSQGVLRGDVTQFLTLEGGGYHRCQFHSTYKTEKPFKLPPSHVVEHHIVRTDLGQTAKGFTVKLEEHAEAHVNPLKVK</sequence>
<dbReference type="Pfam" id="PF01353">
    <property type="entry name" value="GFP"/>
    <property type="match status" value="1"/>
</dbReference>
<evidence type="ECO:0000256" key="3">
    <source>
        <dbReference type="ARBA" id="ARBA00023223"/>
    </source>
</evidence>
<keyword evidence="2" id="KW-0157">Chromophore</keyword>
<dbReference type="EMBL" id="LC519780">
    <property type="protein sequence ID" value="BBV24636.1"/>
    <property type="molecule type" value="mRNA"/>
</dbReference>
<evidence type="ECO:0000256" key="4">
    <source>
        <dbReference type="ARBA" id="ARBA00023262"/>
    </source>
</evidence>
<evidence type="ECO:0000256" key="2">
    <source>
        <dbReference type="ARBA" id="ARBA00022991"/>
    </source>
</evidence>
<proteinExistence type="evidence at transcript level"/>